<dbReference type="PANTHER" id="PTHR21937">
    <property type="entry name" value="CCDC66 DOMAIN-CONTAINING PROTEIN"/>
    <property type="match status" value="1"/>
</dbReference>
<dbReference type="PANTHER" id="PTHR21937:SF5">
    <property type="entry name" value="GENE 973-RELATED"/>
    <property type="match status" value="1"/>
</dbReference>
<feature type="compositionally biased region" description="Basic and acidic residues" evidence="1">
    <location>
        <begin position="402"/>
        <end position="411"/>
    </location>
</feature>
<feature type="compositionally biased region" description="Basic and acidic residues" evidence="1">
    <location>
        <begin position="340"/>
        <end position="357"/>
    </location>
</feature>
<dbReference type="GeneID" id="100376186"/>
<feature type="compositionally biased region" description="Basic and acidic residues" evidence="1">
    <location>
        <begin position="284"/>
        <end position="296"/>
    </location>
</feature>
<proteinExistence type="predicted"/>
<feature type="compositionally biased region" description="Basic and acidic residues" evidence="1">
    <location>
        <begin position="511"/>
        <end position="559"/>
    </location>
</feature>
<sequence length="655" mass="73963">MLLPVAAAILERPSTGRDLAKDAQDAAQLWAKMLSELFQPDATQPNRTKSAEEWRRRNSLDSLWSMESSLPEYEGPWPGKHRSMKPRIPRKITHKSNSAEAAVSLLRQSLRHADPRSLRAVDFTKASDILDADEIENVIKRVADENKKAKLESEPEPEQLETDQKSEASARSLNLEEAKADEIEPVTADVPVSDTQSVHSPTPSIKSARSTKSAKSIQEAFGGIKEGHIYHPASGGSGRGPQQSIPSERGSHDGTLDLDITHFRTDVPVARDEARKSARLMKGVPEDNKDQLKKSAEAAARVAAEEERRKAEEEEKRKQELASRKSSKSEKSKGSAGSKEATKKEFVVGRPKEKPQDEFLQPKPLSAKKTEKKEGVPKKEKPKKKSVSPKKETGKKKKGKKEKKDKGKDEEAPTPSEEVKDEEPEPVKEMTPVPVEEVPEPVIEKKVSPTPPPVPKEITPEPSPDGEGEEEEEEEDIDGSELSFLDEEDDDYDEDAGPGGPSRSQAKAAKRAAEAEKRRLAVERKLEEERRRLEEEERRKAEEEMMAKMAEEERAEYELRKKQEEEARKLKEMMERAQRELEAKLAQEEAQRLARELARKQKELEARLMFNRSLQSEAHGYDHTQDINRAFTWSYFELLQYLGIEIPEALKHKDF</sequence>
<name>A0ABM0MUU2_SACKO</name>
<feature type="compositionally biased region" description="Basic and acidic residues" evidence="1">
    <location>
        <begin position="368"/>
        <end position="379"/>
    </location>
</feature>
<accession>A0ABM0MUU2</accession>
<organism evidence="2 3">
    <name type="scientific">Saccoglossus kowalevskii</name>
    <name type="common">Acorn worm</name>
    <dbReference type="NCBI Taxonomy" id="10224"/>
    <lineage>
        <taxon>Eukaryota</taxon>
        <taxon>Metazoa</taxon>
        <taxon>Hemichordata</taxon>
        <taxon>Enteropneusta</taxon>
        <taxon>Harrimaniidae</taxon>
        <taxon>Saccoglossus</taxon>
    </lineage>
</organism>
<evidence type="ECO:0000313" key="2">
    <source>
        <dbReference type="Proteomes" id="UP000694865"/>
    </source>
</evidence>
<protein>
    <submittedName>
        <fullName evidence="3">ABC transporter F family member 4-like</fullName>
    </submittedName>
</protein>
<feature type="region of interest" description="Disordered" evidence="1">
    <location>
        <begin position="147"/>
        <end position="559"/>
    </location>
</feature>
<keyword evidence="2" id="KW-1185">Reference proteome</keyword>
<feature type="compositionally biased region" description="Basic and acidic residues" evidence="1">
    <location>
        <begin position="249"/>
        <end position="276"/>
    </location>
</feature>
<reference evidence="3" key="1">
    <citation type="submission" date="2025-08" db="UniProtKB">
        <authorList>
            <consortium name="RefSeq"/>
        </authorList>
    </citation>
    <scope>IDENTIFICATION</scope>
    <source>
        <tissue evidence="3">Testes</tissue>
    </source>
</reference>
<feature type="compositionally biased region" description="Basic residues" evidence="1">
    <location>
        <begin position="380"/>
        <end position="401"/>
    </location>
</feature>
<dbReference type="Proteomes" id="UP000694865">
    <property type="component" value="Unplaced"/>
</dbReference>
<evidence type="ECO:0000256" key="1">
    <source>
        <dbReference type="SAM" id="MobiDB-lite"/>
    </source>
</evidence>
<feature type="compositionally biased region" description="Polar residues" evidence="1">
    <location>
        <begin position="193"/>
        <end position="216"/>
    </location>
</feature>
<evidence type="ECO:0000313" key="3">
    <source>
        <dbReference type="RefSeq" id="XP_006823783.1"/>
    </source>
</evidence>
<feature type="compositionally biased region" description="Acidic residues" evidence="1">
    <location>
        <begin position="464"/>
        <end position="496"/>
    </location>
</feature>
<feature type="compositionally biased region" description="Basic and acidic residues" evidence="1">
    <location>
        <begin position="162"/>
        <end position="182"/>
    </location>
</feature>
<dbReference type="RefSeq" id="XP_006823783.1">
    <property type="nucleotide sequence ID" value="XM_006823720.1"/>
</dbReference>
<feature type="compositionally biased region" description="Basic and acidic residues" evidence="1">
    <location>
        <begin position="303"/>
        <end position="333"/>
    </location>
</feature>
<dbReference type="InterPro" id="IPR031440">
    <property type="entry name" value="DUF4670"/>
</dbReference>
<gene>
    <name evidence="3" type="primary">LOC100376186</name>
</gene>